<feature type="region of interest" description="Disordered" evidence="1">
    <location>
        <begin position="1"/>
        <end position="79"/>
    </location>
</feature>
<evidence type="ECO:0000256" key="1">
    <source>
        <dbReference type="SAM" id="MobiDB-lite"/>
    </source>
</evidence>
<feature type="compositionally biased region" description="Basic and acidic residues" evidence="1">
    <location>
        <begin position="296"/>
        <end position="305"/>
    </location>
</feature>
<dbReference type="EMBL" id="AM486744">
    <property type="protein sequence ID" value="CAN73192.1"/>
    <property type="molecule type" value="Genomic_DNA"/>
</dbReference>
<feature type="region of interest" description="Disordered" evidence="1">
    <location>
        <begin position="289"/>
        <end position="308"/>
    </location>
</feature>
<sequence>MSPPSRRYQTRRSLTMAKASSLKAKKSGSGPPKKKAKVSEPSDLTETSSKPELEPQPSQPPVKKPQPSQPLAKESQIPSGMTSEVVIRCPMVTQPPIKGNLDCKARPFHSELCFDIATFRLQLELRDSFHLLQRYHMEHLLTPKDFFYPRIALDFYQPMTTYQVWDPTVIHFTIDGRHGILGARHIAEALRIPYEPARPEDFRVWTHPAQSDIHWVQRRGVLLEALFRISEGLFFGPHHLIMVALLNFEEKILEHLGYPSDPQLERRRICREIFTLDKWTSMTAYGAEPRAPIGPEHPEIPHPEQPEEPQPVEIPVDITSLAPTVASPEPIPEVAPSAPPTTPWTPPVIPATSERSPLSEPRIAIPIFEYRGLCHTFQALATSQSILTQQMTALRAHQEQIIATQTQHNAILRAHFMHTICRFESREVSNPMLQTAAKSTFGCEMSCEMGCEISLWMPNGVLQLAKFRSHLARLRNSPKCFQIFATDIFRSFSSDI</sequence>
<feature type="compositionally biased region" description="Pro residues" evidence="1">
    <location>
        <begin position="57"/>
        <end position="68"/>
    </location>
</feature>
<reference evidence="2" key="1">
    <citation type="journal article" date="2007" name="PLoS ONE">
        <title>The first genome sequence of an elite grapevine cultivar (Pinot noir Vitis vinifera L.): coping with a highly heterozygous genome.</title>
        <authorList>
            <person name="Velasco R."/>
            <person name="Zharkikh A."/>
            <person name="Troggio M."/>
            <person name="Cartwright D.A."/>
            <person name="Cestaro A."/>
            <person name="Pruss D."/>
            <person name="Pindo M."/>
            <person name="FitzGerald L.M."/>
            <person name="Vezzulli S."/>
            <person name="Reid J."/>
            <person name="Malacarne G."/>
            <person name="Iliev D."/>
            <person name="Coppola G."/>
            <person name="Wardell B."/>
            <person name="Micheletti D."/>
            <person name="Macalma T."/>
            <person name="Facci M."/>
            <person name="Mitchell J.T."/>
            <person name="Perazzolli M."/>
            <person name="Eldredge G."/>
            <person name="Gatto P."/>
            <person name="Oyzerski R."/>
            <person name="Moretto M."/>
            <person name="Gutin N."/>
            <person name="Stefanini M."/>
            <person name="Chen Y."/>
            <person name="Segala C."/>
            <person name="Davenport C."/>
            <person name="Dematte L."/>
            <person name="Mraz A."/>
            <person name="Battilana J."/>
            <person name="Stormo K."/>
            <person name="Costa F."/>
            <person name="Tao Q."/>
            <person name="Si-Ammour A."/>
            <person name="Harkins T."/>
            <person name="Lackey A."/>
            <person name="Perbost C."/>
            <person name="Taillon B."/>
            <person name="Stella A."/>
            <person name="Solovyev V."/>
            <person name="Fawcett J.A."/>
            <person name="Sterck L."/>
            <person name="Vandepoele K."/>
            <person name="Grando S.M."/>
            <person name="Toppo S."/>
            <person name="Moser C."/>
            <person name="Lanchbury J."/>
            <person name="Bogden R."/>
            <person name="Skolnick M."/>
            <person name="Sgaramella V."/>
            <person name="Bhatnagar S.K."/>
            <person name="Fontana P."/>
            <person name="Gutin A."/>
            <person name="Van de Peer Y."/>
            <person name="Salamini F."/>
            <person name="Viola R."/>
        </authorList>
    </citation>
    <scope>NUCLEOTIDE SEQUENCE</scope>
</reference>
<organism evidence="2">
    <name type="scientific">Vitis vinifera</name>
    <name type="common">Grape</name>
    <dbReference type="NCBI Taxonomy" id="29760"/>
    <lineage>
        <taxon>Eukaryota</taxon>
        <taxon>Viridiplantae</taxon>
        <taxon>Streptophyta</taxon>
        <taxon>Embryophyta</taxon>
        <taxon>Tracheophyta</taxon>
        <taxon>Spermatophyta</taxon>
        <taxon>Magnoliopsida</taxon>
        <taxon>eudicotyledons</taxon>
        <taxon>Gunneridae</taxon>
        <taxon>Pentapetalae</taxon>
        <taxon>rosids</taxon>
        <taxon>Vitales</taxon>
        <taxon>Vitaceae</taxon>
        <taxon>Viteae</taxon>
        <taxon>Vitis</taxon>
    </lineage>
</organism>
<dbReference type="AlphaFoldDB" id="A5C996"/>
<evidence type="ECO:0000313" key="2">
    <source>
        <dbReference type="EMBL" id="CAN73192.1"/>
    </source>
</evidence>
<gene>
    <name evidence="2" type="ORF">VITISV_020471</name>
</gene>
<feature type="compositionally biased region" description="Low complexity" evidence="1">
    <location>
        <begin position="17"/>
        <end position="31"/>
    </location>
</feature>
<proteinExistence type="predicted"/>
<name>A5C996_VITVI</name>
<protein>
    <submittedName>
        <fullName evidence="2">Uncharacterized protein</fullName>
    </submittedName>
</protein>
<accession>A5C996</accession>